<keyword evidence="4" id="KW-0694">RNA-binding</keyword>
<evidence type="ECO:0000256" key="3">
    <source>
        <dbReference type="ARBA" id="ARBA00022730"/>
    </source>
</evidence>
<dbReference type="InterPro" id="IPR029028">
    <property type="entry name" value="Alpha/beta_knot_MTases"/>
</dbReference>
<dbReference type="Pfam" id="PF03587">
    <property type="entry name" value="EMG1"/>
    <property type="match status" value="1"/>
</dbReference>
<dbReference type="GO" id="GO:0032040">
    <property type="term" value="C:small-subunit processome"/>
    <property type="evidence" value="ECO:0007669"/>
    <property type="project" value="TreeGrafter"/>
</dbReference>
<evidence type="ECO:0000313" key="5">
    <source>
        <dbReference type="Proteomes" id="UP000515121"/>
    </source>
</evidence>
<proteinExistence type="inferred from homology"/>
<sequence length="227" mass="25952">MVKRLLPCLLRFSRRPLYRFSLLQRVSGRVEKKRRKREILQPYSRSKSGLEISDKSISKGENRDKTLDLMVPEGTQLTRNKIISEAAAFELPASLVCANVGKRFEILRSNKHAAFLRKKNRNPYNYRPDIVYEALGEIMDSRLCKAGRLEAIYVKNDEGVLIKIEPNTRMPRGLGGFCSMMAQLLQKFSIKAAGGKRKLLLLVENPVTQYLPVNSRNPMYKCCNSSL</sequence>
<dbReference type="GeneID" id="111310622"/>
<dbReference type="InterPro" id="IPR005304">
    <property type="entry name" value="Rbsml_bgen_MeTrfase_EMG1/NEP1"/>
</dbReference>
<dbReference type="OrthoDB" id="269804at2759"/>
<dbReference type="RefSeq" id="XP_022765819.1">
    <property type="nucleotide sequence ID" value="XM_022910084.1"/>
</dbReference>
<evidence type="ECO:0000256" key="1">
    <source>
        <dbReference type="ARBA" id="ARBA00008115"/>
    </source>
</evidence>
<comment type="similarity">
    <text evidence="1">Belongs to the class IV-like SAM-binding methyltransferase superfamily. RNA methyltransferase NEP1 family.</text>
</comment>
<keyword evidence="3" id="KW-0699">rRNA-binding</keyword>
<dbReference type="SUPFAM" id="SSF75217">
    <property type="entry name" value="alpha/beta knot"/>
    <property type="match status" value="1"/>
</dbReference>
<keyword evidence="2" id="KW-0690">Ribosome biogenesis</keyword>
<evidence type="ECO:0000256" key="2">
    <source>
        <dbReference type="ARBA" id="ARBA00022517"/>
    </source>
</evidence>
<reference evidence="6" key="1">
    <citation type="submission" date="2025-08" db="UniProtKB">
        <authorList>
            <consortium name="RefSeq"/>
        </authorList>
    </citation>
    <scope>IDENTIFICATION</scope>
    <source>
        <tissue evidence="6">Fruit stalk</tissue>
    </source>
</reference>
<dbReference type="KEGG" id="dzi:111310622"/>
<dbReference type="Proteomes" id="UP000515121">
    <property type="component" value="Unplaced"/>
</dbReference>
<evidence type="ECO:0000256" key="4">
    <source>
        <dbReference type="ARBA" id="ARBA00022884"/>
    </source>
</evidence>
<dbReference type="AlphaFoldDB" id="A0A6P6ALT9"/>
<dbReference type="GO" id="GO:0070037">
    <property type="term" value="F:rRNA (pseudouridine) methyltransferase activity"/>
    <property type="evidence" value="ECO:0007669"/>
    <property type="project" value="InterPro"/>
</dbReference>
<dbReference type="Gene3D" id="3.40.1280.10">
    <property type="match status" value="1"/>
</dbReference>
<gene>
    <name evidence="6" type="primary">LOC111310622</name>
</gene>
<dbReference type="PANTHER" id="PTHR12636">
    <property type="entry name" value="NEP1/MRA1"/>
    <property type="match status" value="1"/>
</dbReference>
<dbReference type="InterPro" id="IPR029026">
    <property type="entry name" value="tRNA_m1G_MTases_N"/>
</dbReference>
<protein>
    <submittedName>
        <fullName evidence="6">Ribosomal RNA small subunit methyltransferase nep-1-like</fullName>
    </submittedName>
</protein>
<accession>A0A6P6ALT9</accession>
<evidence type="ECO:0000313" key="6">
    <source>
        <dbReference type="RefSeq" id="XP_022765819.1"/>
    </source>
</evidence>
<dbReference type="GO" id="GO:0070475">
    <property type="term" value="P:rRNA base methylation"/>
    <property type="evidence" value="ECO:0007669"/>
    <property type="project" value="InterPro"/>
</dbReference>
<dbReference type="GO" id="GO:0019843">
    <property type="term" value="F:rRNA binding"/>
    <property type="evidence" value="ECO:0007669"/>
    <property type="project" value="UniProtKB-KW"/>
</dbReference>
<dbReference type="PANTHER" id="PTHR12636:SF12">
    <property type="entry name" value="RIBOSOMAL RNA SMALL SUBUNIT METHYLTRANSFERASE NEP1-LIKE"/>
    <property type="match status" value="1"/>
</dbReference>
<name>A0A6P6ALT9_DURZI</name>
<organism evidence="5 6">
    <name type="scientific">Durio zibethinus</name>
    <name type="common">Durian</name>
    <dbReference type="NCBI Taxonomy" id="66656"/>
    <lineage>
        <taxon>Eukaryota</taxon>
        <taxon>Viridiplantae</taxon>
        <taxon>Streptophyta</taxon>
        <taxon>Embryophyta</taxon>
        <taxon>Tracheophyta</taxon>
        <taxon>Spermatophyta</taxon>
        <taxon>Magnoliopsida</taxon>
        <taxon>eudicotyledons</taxon>
        <taxon>Gunneridae</taxon>
        <taxon>Pentapetalae</taxon>
        <taxon>rosids</taxon>
        <taxon>malvids</taxon>
        <taxon>Malvales</taxon>
        <taxon>Malvaceae</taxon>
        <taxon>Helicteroideae</taxon>
        <taxon>Durio</taxon>
    </lineage>
</organism>
<keyword evidence="5" id="KW-1185">Reference proteome</keyword>